<organism evidence="1">
    <name type="scientific">Ovis aries</name>
    <name type="common">Sheep</name>
    <dbReference type="NCBI Taxonomy" id="9940"/>
    <lineage>
        <taxon>Eukaryota</taxon>
        <taxon>Metazoa</taxon>
        <taxon>Chordata</taxon>
        <taxon>Craniata</taxon>
        <taxon>Vertebrata</taxon>
        <taxon>Euteleostomi</taxon>
        <taxon>Mammalia</taxon>
        <taxon>Eutheria</taxon>
        <taxon>Laurasiatheria</taxon>
        <taxon>Artiodactyla</taxon>
        <taxon>Ruminantia</taxon>
        <taxon>Pecora</taxon>
        <taxon>Bovidae</taxon>
        <taxon>Caprinae</taxon>
        <taxon>Ovis</taxon>
    </lineage>
</organism>
<reference evidence="1" key="1">
    <citation type="submission" date="2020-11" db="EMBL/GenBank/DDBJ databases">
        <authorList>
            <person name="Davenport K.M."/>
            <person name="Bickhart D.M."/>
            <person name="Smith T.P.L."/>
            <person name="Murdoch B.M."/>
            <person name="Rosen B.D."/>
        </authorList>
    </citation>
    <scope>NUCLEOTIDE SEQUENCE [LARGE SCALE GENOMIC DNA]</scope>
    <source>
        <strain evidence="1">OAR_USU_Benz2616</strain>
    </source>
</reference>
<accession>A0AC11EJ28</accession>
<name>A0AC11EJ28_SHEEP</name>
<gene>
    <name evidence="1" type="primary">RNF212</name>
</gene>
<dbReference type="Ensembl" id="ENSOART00020053135.1">
    <property type="protein sequence ID" value="ENSOARP00020059065.1"/>
    <property type="gene ID" value="ENSOARG00020040491.1"/>
</dbReference>
<sequence>MEKRFLSWRSPSGSRHCGWSSCRGGTCAPSPHSWHPHPRPHAPGSSHLPRWCLCFWLCLGDRGRLSTPHTSTQLVSRGHLEAGTNVLWELGPAAGPAQQASRERPLCSQRCLLCVLGTREPLWGGPGPCRFPRVRSSQQTAFSTVKTAASTPSAKPSGPLLFQPRGSSASERAESMEVDFTPSPRRKPEVATGPPRISLLSPPRDGRMGSIAHRPQHLGLTPRCSSEPQAPRIPALQMPREWPRQSPAPAAGRGAAPRQPISVSGLMQRQRPGRRGPGSSRSPAREPPRPLTVALSPCRACRPRGACTRVTEAPPVWASTGHSARLTAGSSRLGVRGALGTADSRPLPSGCPCRPPAASRQSGSATRVNKWPPGCLGQQCGASALYSVGPPYRQPAPTSLLGTATGFWEVAGWSRPRRG</sequence>
<reference evidence="1" key="2">
    <citation type="submission" date="2025-08" db="UniProtKB">
        <authorList>
            <consortium name="Ensembl"/>
        </authorList>
    </citation>
    <scope>IDENTIFICATION</scope>
</reference>
<protein>
    <submittedName>
        <fullName evidence="1">Uncharacterized protein</fullName>
    </submittedName>
</protein>
<reference evidence="1" key="3">
    <citation type="submission" date="2025-09" db="UniProtKB">
        <authorList>
            <consortium name="Ensembl"/>
        </authorList>
    </citation>
    <scope>IDENTIFICATION</scope>
</reference>
<evidence type="ECO:0000313" key="1">
    <source>
        <dbReference type="Ensembl" id="ENSOARP00020059065.1"/>
    </source>
</evidence>
<proteinExistence type="predicted"/>